<feature type="non-terminal residue" evidence="1">
    <location>
        <position position="77"/>
    </location>
</feature>
<comment type="caution">
    <text evidence="1">The sequence shown here is derived from an EMBL/GenBank/DDBJ whole genome shotgun (WGS) entry which is preliminary data.</text>
</comment>
<proteinExistence type="predicted"/>
<organism evidence="1 2">
    <name type="scientific">Biomphalaria pfeifferi</name>
    <name type="common">Bloodfluke planorb</name>
    <name type="synonym">Freshwater snail</name>
    <dbReference type="NCBI Taxonomy" id="112525"/>
    <lineage>
        <taxon>Eukaryota</taxon>
        <taxon>Metazoa</taxon>
        <taxon>Spiralia</taxon>
        <taxon>Lophotrochozoa</taxon>
        <taxon>Mollusca</taxon>
        <taxon>Gastropoda</taxon>
        <taxon>Heterobranchia</taxon>
        <taxon>Euthyneura</taxon>
        <taxon>Panpulmonata</taxon>
        <taxon>Hygrophila</taxon>
        <taxon>Lymnaeoidea</taxon>
        <taxon>Planorbidae</taxon>
        <taxon>Biomphalaria</taxon>
    </lineage>
</organism>
<sequence>MTGMRGVPSVFRSQTNWWRHPEVDMVSVGSLISLTHSALSGGFLSQGPFIISSHESVAGWANLSGREYTEGFTMSVG</sequence>
<reference evidence="1" key="1">
    <citation type="journal article" date="2023" name="PLoS Negl. Trop. Dis.">
        <title>A genome sequence for Biomphalaria pfeifferi, the major vector snail for the human-infecting parasite Schistosoma mansoni.</title>
        <authorList>
            <person name="Bu L."/>
            <person name="Lu L."/>
            <person name="Laidemitt M.R."/>
            <person name="Zhang S.M."/>
            <person name="Mutuku M."/>
            <person name="Mkoji G."/>
            <person name="Steinauer M."/>
            <person name="Loker E.S."/>
        </authorList>
    </citation>
    <scope>NUCLEOTIDE SEQUENCE</scope>
    <source>
        <strain evidence="1">KasaAsao</strain>
    </source>
</reference>
<name>A0AAD8CAI8_BIOPF</name>
<dbReference type="AlphaFoldDB" id="A0AAD8CAI8"/>
<accession>A0AAD8CAI8</accession>
<dbReference type="EMBL" id="JASAOG010000003">
    <property type="protein sequence ID" value="KAK0069312.1"/>
    <property type="molecule type" value="Genomic_DNA"/>
</dbReference>
<dbReference type="Proteomes" id="UP001233172">
    <property type="component" value="Unassembled WGS sequence"/>
</dbReference>
<gene>
    <name evidence="1" type="ORF">Bpfe_001494</name>
</gene>
<evidence type="ECO:0000313" key="1">
    <source>
        <dbReference type="EMBL" id="KAK0069312.1"/>
    </source>
</evidence>
<keyword evidence="2" id="KW-1185">Reference proteome</keyword>
<evidence type="ECO:0000313" key="2">
    <source>
        <dbReference type="Proteomes" id="UP001233172"/>
    </source>
</evidence>
<protein>
    <submittedName>
        <fullName evidence="1">Uncharacterized protein</fullName>
    </submittedName>
</protein>
<reference evidence="1" key="2">
    <citation type="submission" date="2023-04" db="EMBL/GenBank/DDBJ databases">
        <authorList>
            <person name="Bu L."/>
            <person name="Lu L."/>
            <person name="Laidemitt M.R."/>
            <person name="Zhang S.M."/>
            <person name="Mutuku M."/>
            <person name="Mkoji G."/>
            <person name="Steinauer M."/>
            <person name="Loker E.S."/>
        </authorList>
    </citation>
    <scope>NUCLEOTIDE SEQUENCE</scope>
    <source>
        <strain evidence="1">KasaAsao</strain>
        <tissue evidence="1">Whole Snail</tissue>
    </source>
</reference>